<dbReference type="PANTHER" id="PTHR43566">
    <property type="entry name" value="CONSERVED PROTEIN"/>
    <property type="match status" value="1"/>
</dbReference>
<dbReference type="Pfam" id="PF13635">
    <property type="entry name" value="DUF4143"/>
    <property type="match status" value="1"/>
</dbReference>
<sequence>MGGYQPRVVDAEMRQALQRSGALLVQGPRACGKTETALQCAASNVRLDRDSASRQLATIDPGLLLDGEAPRFLDEWQLVPEVWNAVRGEVSFASLIEGQAPRAADAEVSFATLTERIVLGGWPGFAGLPFEAVSANLADYLDTVATADLQAADEVKRDPLRVSRLISALARSTASEVSLATLAKDEASTAVETVRSYLSALERIFVTEDQPAWSTHL</sequence>
<keyword evidence="2" id="KW-0067">ATP-binding</keyword>
<evidence type="ECO:0000313" key="3">
    <source>
        <dbReference type="Proteomes" id="UP000503441"/>
    </source>
</evidence>
<gene>
    <name evidence="2" type="ORF">G7066_14550</name>
</gene>
<evidence type="ECO:0000259" key="1">
    <source>
        <dbReference type="Pfam" id="PF13635"/>
    </source>
</evidence>
<keyword evidence="2" id="KW-0547">Nucleotide-binding</keyword>
<organism evidence="2 3">
    <name type="scientific">Leucobacter coleopterorum</name>
    <dbReference type="NCBI Taxonomy" id="2714933"/>
    <lineage>
        <taxon>Bacteria</taxon>
        <taxon>Bacillati</taxon>
        <taxon>Actinomycetota</taxon>
        <taxon>Actinomycetes</taxon>
        <taxon>Micrococcales</taxon>
        <taxon>Microbacteriaceae</taxon>
        <taxon>Leucobacter</taxon>
    </lineage>
</organism>
<dbReference type="EMBL" id="CP049933">
    <property type="protein sequence ID" value="QIM19490.1"/>
    <property type="molecule type" value="Genomic_DNA"/>
</dbReference>
<dbReference type="InterPro" id="IPR025420">
    <property type="entry name" value="DUF4143"/>
</dbReference>
<proteinExistence type="predicted"/>
<feature type="domain" description="DUF4143" evidence="1">
    <location>
        <begin position="148"/>
        <end position="216"/>
    </location>
</feature>
<name>A0ABX6K371_9MICO</name>
<reference evidence="2 3" key="1">
    <citation type="submission" date="2020-03" db="EMBL/GenBank/DDBJ databases">
        <title>Leucobacter sp. nov., isolated from beetles.</title>
        <authorList>
            <person name="Hyun D.-W."/>
            <person name="Bae J.-W."/>
        </authorList>
    </citation>
    <scope>NUCLEOTIDE SEQUENCE [LARGE SCALE GENOMIC DNA]</scope>
    <source>
        <strain evidence="2 3">HDW9A</strain>
    </source>
</reference>
<evidence type="ECO:0000313" key="2">
    <source>
        <dbReference type="EMBL" id="QIM19490.1"/>
    </source>
</evidence>
<dbReference type="PANTHER" id="PTHR43566:SF2">
    <property type="entry name" value="DUF4143 DOMAIN-CONTAINING PROTEIN"/>
    <property type="match status" value="1"/>
</dbReference>
<keyword evidence="3" id="KW-1185">Reference proteome</keyword>
<dbReference type="GO" id="GO:0005524">
    <property type="term" value="F:ATP binding"/>
    <property type="evidence" value="ECO:0007669"/>
    <property type="project" value="UniProtKB-KW"/>
</dbReference>
<accession>A0ABX6K371</accession>
<protein>
    <submittedName>
        <fullName evidence="2">ATP-binding protein</fullName>
    </submittedName>
</protein>
<dbReference type="Proteomes" id="UP000503441">
    <property type="component" value="Chromosome"/>
</dbReference>